<evidence type="ECO:0000313" key="1">
    <source>
        <dbReference type="EMBL" id="XDV09341.1"/>
    </source>
</evidence>
<reference evidence="1" key="1">
    <citation type="submission" date="2024-07" db="EMBL/GenBank/DDBJ databases">
        <title>Whole genome sequence of bacterial strains from algal surface.</title>
        <authorList>
            <person name="Kumar P."/>
        </authorList>
    </citation>
    <scope>NUCLEOTIDE SEQUENCE</scope>
    <source>
        <strain evidence="1">PP-1MA</strain>
    </source>
</reference>
<proteinExistence type="predicted"/>
<gene>
    <name evidence="1" type="ORF">AB8S08_11350</name>
</gene>
<organism evidence="1">
    <name type="scientific">Pseudidiomarina sp. PP-1MA</name>
    <dbReference type="NCBI Taxonomy" id="3237706"/>
    <lineage>
        <taxon>Bacteria</taxon>
        <taxon>Pseudomonadati</taxon>
        <taxon>Pseudomonadota</taxon>
        <taxon>Gammaproteobacteria</taxon>
        <taxon>Alteromonadales</taxon>
        <taxon>Idiomarinaceae</taxon>
        <taxon>Pseudidiomarina</taxon>
    </lineage>
</organism>
<protein>
    <submittedName>
        <fullName evidence="1">Uncharacterized protein</fullName>
    </submittedName>
</protein>
<accession>A0AB39X676</accession>
<dbReference type="EMBL" id="CP165718">
    <property type="protein sequence ID" value="XDV09341.1"/>
    <property type="molecule type" value="Genomic_DNA"/>
</dbReference>
<name>A0AB39X676_9GAMM</name>
<sequence>MFSGIVNGWKKGDAVSLLSTALKRVIQTYPHLQGIKKTTGLATEIIDIGWEANESLFSGRRGPRPHRISIAFWSVSYALENTKPYSEINQLMVFTFAMFAQDIAMHSHSYNFNEIDELILDDAYSRGERVRSDANQAKSTPIATDG</sequence>
<dbReference type="RefSeq" id="WP_369742809.1">
    <property type="nucleotide sequence ID" value="NZ_CP165718.1"/>
</dbReference>
<dbReference type="AlphaFoldDB" id="A0AB39X676"/>